<evidence type="ECO:0000256" key="1">
    <source>
        <dbReference type="SAM" id="MobiDB-lite"/>
    </source>
</evidence>
<gene>
    <name evidence="2" type="ORF">IF129_19715</name>
</gene>
<dbReference type="EMBL" id="JACXYU010000011">
    <property type="protein sequence ID" value="MBD3933772.1"/>
    <property type="molecule type" value="Genomic_DNA"/>
</dbReference>
<evidence type="ECO:0000313" key="2">
    <source>
        <dbReference type="EMBL" id="MBD3933772.1"/>
    </source>
</evidence>
<dbReference type="RefSeq" id="WP_191211050.1">
    <property type="nucleotide sequence ID" value="NZ_BAABKL010000033.1"/>
</dbReference>
<reference evidence="2" key="1">
    <citation type="submission" date="2020-09" db="EMBL/GenBank/DDBJ databases">
        <title>Secondary metabolite and genome analysis of marine Streptomyces chumphonensis KK1-2T.</title>
        <authorList>
            <person name="Phongsopitanun W."/>
            <person name="Kanchanasin P."/>
            <person name="Pittayakhajonwut P."/>
            <person name="Suwanborirux K."/>
            <person name="Tanasupawat S."/>
        </authorList>
    </citation>
    <scope>NUCLEOTIDE SEQUENCE</scope>
    <source>
        <strain evidence="2">KK1-2</strain>
    </source>
</reference>
<protein>
    <submittedName>
        <fullName evidence="2">Uncharacterized protein</fullName>
    </submittedName>
</protein>
<accession>A0A927F3N5</accession>
<proteinExistence type="predicted"/>
<organism evidence="2 3">
    <name type="scientific">Streptomyces chumphonensis</name>
    <dbReference type="NCBI Taxonomy" id="1214925"/>
    <lineage>
        <taxon>Bacteria</taxon>
        <taxon>Bacillati</taxon>
        <taxon>Actinomycetota</taxon>
        <taxon>Actinomycetes</taxon>
        <taxon>Kitasatosporales</taxon>
        <taxon>Streptomycetaceae</taxon>
        <taxon>Streptomyces</taxon>
    </lineage>
</organism>
<sequence length="102" mass="11713">MNAPGTIDSPSAHGPAEQDPMNDMIFPAYERGRAERPGAPQNRTRQMQLLPETLSRARIQQYRSEAKAEQLAYQLVLARRMQRRAERASMRARRAIARTVMY</sequence>
<keyword evidence="3" id="KW-1185">Reference proteome</keyword>
<name>A0A927F3N5_9ACTN</name>
<evidence type="ECO:0000313" key="3">
    <source>
        <dbReference type="Proteomes" id="UP000632289"/>
    </source>
</evidence>
<feature type="region of interest" description="Disordered" evidence="1">
    <location>
        <begin position="1"/>
        <end position="42"/>
    </location>
</feature>
<dbReference type="Proteomes" id="UP000632289">
    <property type="component" value="Unassembled WGS sequence"/>
</dbReference>
<dbReference type="AlphaFoldDB" id="A0A927F3N5"/>
<comment type="caution">
    <text evidence="2">The sequence shown here is derived from an EMBL/GenBank/DDBJ whole genome shotgun (WGS) entry which is preliminary data.</text>
</comment>